<feature type="transmembrane region" description="Helical" evidence="1">
    <location>
        <begin position="38"/>
        <end position="56"/>
    </location>
</feature>
<dbReference type="Pfam" id="PF11127">
    <property type="entry name" value="YgaP-like_TM"/>
    <property type="match status" value="1"/>
</dbReference>
<evidence type="ECO:0000259" key="2">
    <source>
        <dbReference type="Pfam" id="PF11127"/>
    </source>
</evidence>
<feature type="domain" description="Inner membrane protein YgaP-like transmembrane" evidence="2">
    <location>
        <begin position="1"/>
        <end position="59"/>
    </location>
</feature>
<accession>A0A1W1BA12</accession>
<feature type="transmembrane region" description="Helical" evidence="1">
    <location>
        <begin position="12"/>
        <end position="32"/>
    </location>
</feature>
<sequence length="65" mass="6717">MTCNVGKIDRIIRGVAGAAAIGWGIMNGNIIADVIGGVLLFTAIIGWCPPYALLGINTGCKTQKD</sequence>
<proteinExistence type="predicted"/>
<keyword evidence="1" id="KW-0472">Membrane</keyword>
<keyword evidence="1" id="KW-0812">Transmembrane</keyword>
<keyword evidence="1" id="KW-1133">Transmembrane helix</keyword>
<gene>
    <name evidence="3" type="ORF">MNB_SV-8-448</name>
</gene>
<evidence type="ECO:0000256" key="1">
    <source>
        <dbReference type="SAM" id="Phobius"/>
    </source>
</evidence>
<organism evidence="3">
    <name type="scientific">hydrothermal vent metagenome</name>
    <dbReference type="NCBI Taxonomy" id="652676"/>
    <lineage>
        <taxon>unclassified sequences</taxon>
        <taxon>metagenomes</taxon>
        <taxon>ecological metagenomes</taxon>
    </lineage>
</organism>
<dbReference type="InterPro" id="IPR021309">
    <property type="entry name" value="YgaP-like_TM"/>
</dbReference>
<name>A0A1W1BA12_9ZZZZ</name>
<protein>
    <recommendedName>
        <fullName evidence="2">Inner membrane protein YgaP-like transmembrane domain-containing protein</fullName>
    </recommendedName>
</protein>
<evidence type="ECO:0000313" key="3">
    <source>
        <dbReference type="EMBL" id="SFV50265.1"/>
    </source>
</evidence>
<reference evidence="3" key="1">
    <citation type="submission" date="2016-10" db="EMBL/GenBank/DDBJ databases">
        <authorList>
            <person name="de Groot N.N."/>
        </authorList>
    </citation>
    <scope>NUCLEOTIDE SEQUENCE</scope>
</reference>
<dbReference type="EMBL" id="FPHD01000007">
    <property type="protein sequence ID" value="SFV50265.1"/>
    <property type="molecule type" value="Genomic_DNA"/>
</dbReference>
<dbReference type="AlphaFoldDB" id="A0A1W1BA12"/>